<proteinExistence type="predicted"/>
<dbReference type="InterPro" id="IPR003961">
    <property type="entry name" value="FN3_dom"/>
</dbReference>
<keyword evidence="1" id="KW-0812">Transmembrane</keyword>
<keyword evidence="1" id="KW-0472">Membrane</keyword>
<feature type="domain" description="Ig-like" evidence="3">
    <location>
        <begin position="38"/>
        <end position="143"/>
    </location>
</feature>
<dbReference type="SMART" id="SM00409">
    <property type="entry name" value="IG"/>
    <property type="match status" value="4"/>
</dbReference>
<evidence type="ECO:0000259" key="4">
    <source>
        <dbReference type="PROSITE" id="PS50853"/>
    </source>
</evidence>
<dbReference type="InterPro" id="IPR003598">
    <property type="entry name" value="Ig_sub2"/>
</dbReference>
<feature type="domain" description="Ig-like" evidence="3">
    <location>
        <begin position="454"/>
        <end position="527"/>
    </location>
</feature>
<protein>
    <submittedName>
        <fullName evidence="6">Synaptogenesis protein syg-1-like</fullName>
    </submittedName>
</protein>
<dbReference type="InterPro" id="IPR003599">
    <property type="entry name" value="Ig_sub"/>
</dbReference>
<dbReference type="InterPro" id="IPR013783">
    <property type="entry name" value="Ig-like_fold"/>
</dbReference>
<dbReference type="Gene3D" id="2.60.40.10">
    <property type="entry name" value="Immunoglobulins"/>
    <property type="match status" value="5"/>
</dbReference>
<dbReference type="RefSeq" id="XP_022237902.1">
    <property type="nucleotide sequence ID" value="XM_022382194.1"/>
</dbReference>
<feature type="signal peptide" evidence="2">
    <location>
        <begin position="1"/>
        <end position="25"/>
    </location>
</feature>
<dbReference type="PROSITE" id="PS50853">
    <property type="entry name" value="FN3"/>
    <property type="match status" value="1"/>
</dbReference>
<evidence type="ECO:0000259" key="3">
    <source>
        <dbReference type="PROSITE" id="PS50835"/>
    </source>
</evidence>
<reference evidence="6" key="1">
    <citation type="submission" date="2025-08" db="UniProtKB">
        <authorList>
            <consortium name="RefSeq"/>
        </authorList>
    </citation>
    <scope>IDENTIFICATION</scope>
    <source>
        <tissue evidence="6">Muscle</tissue>
    </source>
</reference>
<dbReference type="InterPro" id="IPR036116">
    <property type="entry name" value="FN3_sf"/>
</dbReference>
<dbReference type="InterPro" id="IPR007110">
    <property type="entry name" value="Ig-like_dom"/>
</dbReference>
<dbReference type="InterPro" id="IPR036179">
    <property type="entry name" value="Ig-like_dom_sf"/>
</dbReference>
<dbReference type="SMART" id="SM00408">
    <property type="entry name" value="IGc2"/>
    <property type="match status" value="5"/>
</dbReference>
<feature type="domain" description="Ig-like" evidence="3">
    <location>
        <begin position="259"/>
        <end position="337"/>
    </location>
</feature>
<evidence type="ECO:0000256" key="1">
    <source>
        <dbReference type="SAM" id="Phobius"/>
    </source>
</evidence>
<feature type="transmembrane region" description="Helical" evidence="1">
    <location>
        <begin position="660"/>
        <end position="681"/>
    </location>
</feature>
<feature type="domain" description="Ig-like" evidence="3">
    <location>
        <begin position="157"/>
        <end position="252"/>
    </location>
</feature>
<feature type="chain" id="PRO_5045707138" evidence="2">
    <location>
        <begin position="26"/>
        <end position="711"/>
    </location>
</feature>
<evidence type="ECO:0000256" key="2">
    <source>
        <dbReference type="SAM" id="SignalP"/>
    </source>
</evidence>
<feature type="domain" description="Fibronectin type-III" evidence="4">
    <location>
        <begin position="549"/>
        <end position="642"/>
    </location>
</feature>
<evidence type="ECO:0000313" key="6">
    <source>
        <dbReference type="RefSeq" id="XP_022237902.1"/>
    </source>
</evidence>
<dbReference type="PANTHER" id="PTHR23278:SF19">
    <property type="entry name" value="OBSCURIN"/>
    <property type="match status" value="1"/>
</dbReference>
<dbReference type="SUPFAM" id="SSF48726">
    <property type="entry name" value="Immunoglobulin"/>
    <property type="match status" value="5"/>
</dbReference>
<dbReference type="Pfam" id="PF00047">
    <property type="entry name" value="ig"/>
    <property type="match status" value="1"/>
</dbReference>
<dbReference type="Pfam" id="PF13927">
    <property type="entry name" value="Ig_3"/>
    <property type="match status" value="2"/>
</dbReference>
<dbReference type="Proteomes" id="UP000694941">
    <property type="component" value="Unplaced"/>
</dbReference>
<dbReference type="PROSITE" id="PS50835">
    <property type="entry name" value="IG_LIKE"/>
    <property type="match status" value="5"/>
</dbReference>
<dbReference type="InterPro" id="IPR013151">
    <property type="entry name" value="Immunoglobulin_dom"/>
</dbReference>
<sequence length="711" mass="79106">MRKIPMSKILSFCVFLTQLWPLAYGEFVKQSPASKEKPYASILYTAVVGGKVALPCDISSPAADDVAVLILWYRGESAQPIYTLDARKGKVNQARQLVSSNLENRAYFNMINRPAFLQLDPVRLDDAGEYRCRVDFRKARTINTVITLKVIVPPGDPLVFNKYGRQLSGIVGPYNEGETITLLCKSIGGKPRPSVTWWKEKILLDDSYTFKPHNVVDNELTIDSVKREDLLSVLTCMASNSNITVPGSVSITLDLNLKPERVKIKSPKRPLSAGENVKLFCSSSGSRPAAHITWWKGNQQLQQTEVTVDKFDLQMSSVTFIPATSDDGKYLSCRAVNPNIPGSAIEDGWRLGVYYKPQVSLDLGTSILTTDIKEGDDVYFECHIRANPWVSQVSWHFEGKTITSNSSLGIIITNQTLVLQRLLPEYKGRFSCSARNIEGLGVSNEIFLKVKYAPRCDPSQKSTYGIAENEAVEVMCHLDANPTDITFQWRFNTSFKLSDQIQYTSEQAVSRVTYVPRTKDDYGNLSCWGTNDIGIQKHPCVFTVIPVGPPSPPQNCSVVNQTQEQIAIECLESYDGGMMQQFSLYAYSVESNKLEANLTSKFPRFLLCDLPVGKLLRLFVYAFNAKGQSNAVIISASTLKPAEKLTDKGTEDESVVFRPMLLALVTLVSVLIIVAVVVVVLMKFRNIRSTKGESTVIVKKCQGWSDEKNAP</sequence>
<keyword evidence="2" id="KW-0732">Signal</keyword>
<organism evidence="5 6">
    <name type="scientific">Limulus polyphemus</name>
    <name type="common">Atlantic horseshoe crab</name>
    <dbReference type="NCBI Taxonomy" id="6850"/>
    <lineage>
        <taxon>Eukaryota</taxon>
        <taxon>Metazoa</taxon>
        <taxon>Ecdysozoa</taxon>
        <taxon>Arthropoda</taxon>
        <taxon>Chelicerata</taxon>
        <taxon>Merostomata</taxon>
        <taxon>Xiphosura</taxon>
        <taxon>Limulidae</taxon>
        <taxon>Limulus</taxon>
    </lineage>
</organism>
<feature type="domain" description="Ig-like" evidence="3">
    <location>
        <begin position="357"/>
        <end position="443"/>
    </location>
</feature>
<dbReference type="PANTHER" id="PTHR23278">
    <property type="entry name" value="SIDESTEP PROTEIN"/>
    <property type="match status" value="1"/>
</dbReference>
<keyword evidence="1" id="KW-1133">Transmembrane helix</keyword>
<dbReference type="Pfam" id="PF07686">
    <property type="entry name" value="V-set"/>
    <property type="match status" value="1"/>
</dbReference>
<name>A0ABM1S2P7_LIMPO</name>
<keyword evidence="5" id="KW-1185">Reference proteome</keyword>
<gene>
    <name evidence="6" type="primary">LOC106478579</name>
</gene>
<dbReference type="GeneID" id="106478579"/>
<dbReference type="SUPFAM" id="SSF49265">
    <property type="entry name" value="Fibronectin type III"/>
    <property type="match status" value="1"/>
</dbReference>
<dbReference type="InterPro" id="IPR013106">
    <property type="entry name" value="Ig_V-set"/>
</dbReference>
<accession>A0ABM1S2P7</accession>
<evidence type="ECO:0000313" key="5">
    <source>
        <dbReference type="Proteomes" id="UP000694941"/>
    </source>
</evidence>